<dbReference type="UniPathway" id="UPA00143"/>
<keyword evidence="3" id="KW-0862">Zinc</keyword>
<evidence type="ECO:0000256" key="6">
    <source>
        <dbReference type="SAM" id="MobiDB-lite"/>
    </source>
</evidence>
<dbReference type="EMBL" id="JAAARO010000009">
    <property type="protein sequence ID" value="KAF5742773.1"/>
    <property type="molecule type" value="Genomic_DNA"/>
</dbReference>
<name>A0A7J7D8W2_TRIWF</name>
<dbReference type="Pfam" id="PF21361">
    <property type="entry name" value="Sina_ZnF"/>
    <property type="match status" value="1"/>
</dbReference>
<evidence type="ECO:0000313" key="8">
    <source>
        <dbReference type="EMBL" id="KAF5742773.1"/>
    </source>
</evidence>
<accession>A0A7J7D8W2</accession>
<evidence type="ECO:0000259" key="7">
    <source>
        <dbReference type="PROSITE" id="PS51081"/>
    </source>
</evidence>
<comment type="function">
    <text evidence="4">E3 ubiquitin-protein ligase that mediates ubiquitination and subsequent proteasomal degradation of target proteins. E3 ubiquitin ligases accept ubiquitin from an E2 ubiquitin-conjugating enzyme in the form of a thioester and then directly transfers the ubiquitin to targeted substrates. It probably triggers the ubiquitin-mediated degradation of different substrates.</text>
</comment>
<proteinExistence type="predicted"/>
<organism evidence="8 9">
    <name type="scientific">Tripterygium wilfordii</name>
    <name type="common">Thunder God vine</name>
    <dbReference type="NCBI Taxonomy" id="458696"/>
    <lineage>
        <taxon>Eukaryota</taxon>
        <taxon>Viridiplantae</taxon>
        <taxon>Streptophyta</taxon>
        <taxon>Embryophyta</taxon>
        <taxon>Tracheophyta</taxon>
        <taxon>Spermatophyta</taxon>
        <taxon>Magnoliopsida</taxon>
        <taxon>eudicotyledons</taxon>
        <taxon>Gunneridae</taxon>
        <taxon>Pentapetalae</taxon>
        <taxon>rosids</taxon>
        <taxon>fabids</taxon>
        <taxon>Celastrales</taxon>
        <taxon>Celastraceae</taxon>
        <taxon>Tripterygium</taxon>
    </lineage>
</organism>
<comment type="caution">
    <text evidence="8">The sequence shown here is derived from an EMBL/GenBank/DDBJ whole genome shotgun (WGS) entry which is preliminary data.</text>
</comment>
<dbReference type="InterPro" id="IPR044286">
    <property type="entry name" value="SINL_plant"/>
</dbReference>
<keyword evidence="2 5" id="KW-0863">Zinc-finger</keyword>
<dbReference type="InParanoid" id="A0A7J7D8W2"/>
<dbReference type="SUPFAM" id="SSF49599">
    <property type="entry name" value="TRAF domain-like"/>
    <property type="match status" value="1"/>
</dbReference>
<dbReference type="Gene3D" id="3.30.40.10">
    <property type="entry name" value="Zinc/RING finger domain, C3HC4 (zinc finger)"/>
    <property type="match status" value="1"/>
</dbReference>
<evidence type="ECO:0000313" key="9">
    <source>
        <dbReference type="Proteomes" id="UP000593562"/>
    </source>
</evidence>
<reference evidence="8 9" key="1">
    <citation type="journal article" date="2020" name="Nat. Commun.">
        <title>Genome of Tripterygium wilfordii and identification of cytochrome P450 involved in triptolide biosynthesis.</title>
        <authorList>
            <person name="Tu L."/>
            <person name="Su P."/>
            <person name="Zhang Z."/>
            <person name="Gao L."/>
            <person name="Wang J."/>
            <person name="Hu T."/>
            <person name="Zhou J."/>
            <person name="Zhang Y."/>
            <person name="Zhao Y."/>
            <person name="Liu Y."/>
            <person name="Song Y."/>
            <person name="Tong Y."/>
            <person name="Lu Y."/>
            <person name="Yang J."/>
            <person name="Xu C."/>
            <person name="Jia M."/>
            <person name="Peters R.J."/>
            <person name="Huang L."/>
            <person name="Gao W."/>
        </authorList>
    </citation>
    <scope>NUCLEOTIDE SEQUENCE [LARGE SCALE GENOMIC DNA]</scope>
    <source>
        <strain evidence="9">cv. XIE 37</strain>
        <tissue evidence="8">Leaf</tissue>
    </source>
</reference>
<feature type="compositionally biased region" description="Basic and acidic residues" evidence="6">
    <location>
        <begin position="1"/>
        <end position="15"/>
    </location>
</feature>
<evidence type="ECO:0000256" key="3">
    <source>
        <dbReference type="ARBA" id="ARBA00022833"/>
    </source>
</evidence>
<dbReference type="Proteomes" id="UP000593562">
    <property type="component" value="Unassembled WGS sequence"/>
</dbReference>
<dbReference type="GO" id="GO:0008270">
    <property type="term" value="F:zinc ion binding"/>
    <property type="evidence" value="ECO:0007669"/>
    <property type="project" value="UniProtKB-KW"/>
</dbReference>
<feature type="region of interest" description="Disordered" evidence="6">
    <location>
        <begin position="1"/>
        <end position="20"/>
    </location>
</feature>
<dbReference type="GO" id="GO:0016567">
    <property type="term" value="P:protein ubiquitination"/>
    <property type="evidence" value="ECO:0007669"/>
    <property type="project" value="UniProtKB-UniPathway"/>
</dbReference>
<evidence type="ECO:0000256" key="1">
    <source>
        <dbReference type="ARBA" id="ARBA00022723"/>
    </source>
</evidence>
<evidence type="ECO:0000256" key="4">
    <source>
        <dbReference type="ARBA" id="ARBA00024004"/>
    </source>
</evidence>
<dbReference type="PANTHER" id="PTHR46632">
    <property type="entry name" value="E3 UBIQUITIN-PROTEIN LIGASE SINA-LIKE 4"/>
    <property type="match status" value="1"/>
</dbReference>
<keyword evidence="1" id="KW-0479">Metal-binding</keyword>
<dbReference type="InterPro" id="IPR013010">
    <property type="entry name" value="Znf_SIAH"/>
</dbReference>
<keyword evidence="9" id="KW-1185">Reference proteome</keyword>
<gene>
    <name evidence="8" type="ORF">HS088_TW09G00833</name>
</gene>
<dbReference type="PROSITE" id="PS51081">
    <property type="entry name" value="ZF_SIAH"/>
    <property type="match status" value="1"/>
</dbReference>
<protein>
    <submittedName>
        <fullName evidence="8">Putative E3 ubiquitin-protein ligase SINA-like 6 isoform X1</fullName>
    </submittedName>
</protein>
<evidence type="ECO:0000256" key="5">
    <source>
        <dbReference type="PROSITE-ProRule" id="PRU00455"/>
    </source>
</evidence>
<dbReference type="InterPro" id="IPR013083">
    <property type="entry name" value="Znf_RING/FYVE/PHD"/>
</dbReference>
<dbReference type="AlphaFoldDB" id="A0A7J7D8W2"/>
<evidence type="ECO:0000256" key="2">
    <source>
        <dbReference type="ARBA" id="ARBA00022771"/>
    </source>
</evidence>
<dbReference type="PANTHER" id="PTHR46632:SF16">
    <property type="entry name" value="E3 UBIQUITIN-PROTEIN LIGASE SINA-LIKE 10"/>
    <property type="match status" value="1"/>
</dbReference>
<sequence length="220" mass="24933">MEGDHTFAEDPESSKARHKSNTNGSMIVLLQDNCKNGHIACSQCCKKLKNKCPSCRLQTGSIRCRALETILESIRVSCQYTSHGCNETSMLYNQKLHHETICVYAPCPCPFANCDYQSVAKQLPLHLNEKHPDRLGSSFKYDSTFSIKLDRNDECIVIKEEEQGDLFAITKYTNDFFETNVVVVSHIIGTAVQRRQHPYHLTARMKEPEGITALKIQSFT</sequence>
<feature type="domain" description="SIAH-type" evidence="7">
    <location>
        <begin position="73"/>
        <end position="132"/>
    </location>
</feature>